<accession>A0ABR3Z5H3</accession>
<keyword evidence="3" id="KW-1185">Reference proteome</keyword>
<organism evidence="2 3">
    <name type="scientific">Sporothrix stenoceras</name>
    <dbReference type="NCBI Taxonomy" id="5173"/>
    <lineage>
        <taxon>Eukaryota</taxon>
        <taxon>Fungi</taxon>
        <taxon>Dikarya</taxon>
        <taxon>Ascomycota</taxon>
        <taxon>Pezizomycotina</taxon>
        <taxon>Sordariomycetes</taxon>
        <taxon>Sordariomycetidae</taxon>
        <taxon>Ophiostomatales</taxon>
        <taxon>Ophiostomataceae</taxon>
        <taxon>Sporothrix</taxon>
    </lineage>
</organism>
<proteinExistence type="predicted"/>
<comment type="caution">
    <text evidence="2">The sequence shown here is derived from an EMBL/GenBank/DDBJ whole genome shotgun (WGS) entry which is preliminary data.</text>
</comment>
<feature type="compositionally biased region" description="Polar residues" evidence="1">
    <location>
        <begin position="85"/>
        <end position="96"/>
    </location>
</feature>
<sequence length="506" mass="56748">MDGPWGRGERVRDPYRPATPLDEAKVPSRRTTSSLNAVPAPKAPRAWEEIGNWRRSAAPVALSSSSSVKESISKDDSEEDPDKTPQASPHLSTSEAPKTGIYRLSGARSLSQDDSKKTPRSIPDAAFYEPPHATGKGKDRDLSASPIDPNRRQIINRTSQIMDHNRSHSNSLITHLFENRIAPKSCHLHNTPNEAHERDYVASLMDSELVPEPSGLFPYLSLHERHINVPIPSTKRFVGTYPTGDFDYSSRQAMERETMRIDSLIYDGVQRDFASRMAIGGYNKVMTEVLGFKECTKETVQEAQAHAKGLLRYQYAPGMPQPNWAHLAGDRELRLKADSIRVQMEILALETVNRCTLARTRVAVEAVKFASQNKLGHQLPIYQYLAAASTANANRENRKNASNAQYHLFKFEQLTGGSGNAKYNSRTVAMANFAMKRAELRELRKAVPANTTEYFDASSLIDFELDAMDRALPAYMTFSKWVRDVRDIFDDYEKTKAALSNAHPDH</sequence>
<feature type="region of interest" description="Disordered" evidence="1">
    <location>
        <begin position="1"/>
        <end position="150"/>
    </location>
</feature>
<protein>
    <submittedName>
        <fullName evidence="2">Uncharacterized protein</fullName>
    </submittedName>
</protein>
<evidence type="ECO:0000256" key="1">
    <source>
        <dbReference type="SAM" id="MobiDB-lite"/>
    </source>
</evidence>
<dbReference type="Proteomes" id="UP001583186">
    <property type="component" value="Unassembled WGS sequence"/>
</dbReference>
<gene>
    <name evidence="2" type="ORF">Sste5346_004982</name>
</gene>
<reference evidence="2 3" key="1">
    <citation type="journal article" date="2024" name="IMA Fungus">
        <title>IMA Genome - F19 : A genome assembly and annotation guide to empower mycologists, including annotated draft genome sequences of Ceratocystis pirilliformis, Diaporthe australafricana, Fusarium ophioides, Paecilomyces lecythidis, and Sporothrix stenoceras.</title>
        <authorList>
            <person name="Aylward J."/>
            <person name="Wilson A.M."/>
            <person name="Visagie C.M."/>
            <person name="Spraker J."/>
            <person name="Barnes I."/>
            <person name="Buitendag C."/>
            <person name="Ceriani C."/>
            <person name="Del Mar Angel L."/>
            <person name="du Plessis D."/>
            <person name="Fuchs T."/>
            <person name="Gasser K."/>
            <person name="Kramer D."/>
            <person name="Li W."/>
            <person name="Munsamy K."/>
            <person name="Piso A."/>
            <person name="Price J.L."/>
            <person name="Sonnekus B."/>
            <person name="Thomas C."/>
            <person name="van der Nest A."/>
            <person name="van Dijk A."/>
            <person name="van Heerden A."/>
            <person name="van Vuuren N."/>
            <person name="Yilmaz N."/>
            <person name="Duong T.A."/>
            <person name="van der Merwe N.A."/>
            <person name="Wingfield M.J."/>
            <person name="Wingfield B.D."/>
        </authorList>
    </citation>
    <scope>NUCLEOTIDE SEQUENCE [LARGE SCALE GENOMIC DNA]</scope>
    <source>
        <strain evidence="2 3">CMW 5346</strain>
    </source>
</reference>
<name>A0ABR3Z5H3_9PEZI</name>
<evidence type="ECO:0000313" key="2">
    <source>
        <dbReference type="EMBL" id="KAL1895885.1"/>
    </source>
</evidence>
<evidence type="ECO:0000313" key="3">
    <source>
        <dbReference type="Proteomes" id="UP001583186"/>
    </source>
</evidence>
<dbReference type="EMBL" id="JAWCUI010000025">
    <property type="protein sequence ID" value="KAL1895885.1"/>
    <property type="molecule type" value="Genomic_DNA"/>
</dbReference>